<accession>A0A518EMK5</accession>
<dbReference type="GO" id="GO:0106310">
    <property type="term" value="F:protein serine kinase activity"/>
    <property type="evidence" value="ECO:0007669"/>
    <property type="project" value="RHEA"/>
</dbReference>
<evidence type="ECO:0000256" key="5">
    <source>
        <dbReference type="ARBA" id="ARBA00038035"/>
    </source>
</evidence>
<dbReference type="SUPFAM" id="SSF56112">
    <property type="entry name" value="Protein kinase-like (PK-like)"/>
    <property type="match status" value="1"/>
</dbReference>
<feature type="domain" description="Protein kinase" evidence="11">
    <location>
        <begin position="1"/>
        <end position="162"/>
    </location>
</feature>
<evidence type="ECO:0000259" key="11">
    <source>
        <dbReference type="PROSITE" id="PS50011"/>
    </source>
</evidence>
<dbReference type="AlphaFoldDB" id="A0A518EMK5"/>
<dbReference type="GO" id="GO:0004713">
    <property type="term" value="F:protein tyrosine kinase activity"/>
    <property type="evidence" value="ECO:0007669"/>
    <property type="project" value="RHEA"/>
</dbReference>
<feature type="region of interest" description="Disordered" evidence="10">
    <location>
        <begin position="140"/>
        <end position="162"/>
    </location>
</feature>
<dbReference type="PROSITE" id="PS50011">
    <property type="entry name" value="PROTEIN_KINASE_DOM"/>
    <property type="match status" value="1"/>
</dbReference>
<dbReference type="Pfam" id="PF00069">
    <property type="entry name" value="Pkinase"/>
    <property type="match status" value="1"/>
</dbReference>
<evidence type="ECO:0000256" key="4">
    <source>
        <dbReference type="ARBA" id="ARBA00022840"/>
    </source>
</evidence>
<evidence type="ECO:0000256" key="6">
    <source>
        <dbReference type="ARBA" id="ARBA00038999"/>
    </source>
</evidence>
<evidence type="ECO:0000256" key="9">
    <source>
        <dbReference type="ARBA" id="ARBA00051693"/>
    </source>
</evidence>
<dbReference type="PANTHER" id="PTHR48013">
    <property type="entry name" value="DUAL SPECIFICITY MITOGEN-ACTIVATED PROTEIN KINASE KINASE 5-RELATED"/>
    <property type="match status" value="1"/>
</dbReference>
<reference evidence="12 13" key="1">
    <citation type="submission" date="2019-02" db="EMBL/GenBank/DDBJ databases">
        <title>Deep-cultivation of Planctomycetes and their phenomic and genomic characterization uncovers novel biology.</title>
        <authorList>
            <person name="Wiegand S."/>
            <person name="Jogler M."/>
            <person name="Boedeker C."/>
            <person name="Pinto D."/>
            <person name="Vollmers J."/>
            <person name="Rivas-Marin E."/>
            <person name="Kohn T."/>
            <person name="Peeters S.H."/>
            <person name="Heuer A."/>
            <person name="Rast P."/>
            <person name="Oberbeckmann S."/>
            <person name="Bunk B."/>
            <person name="Jeske O."/>
            <person name="Meyerdierks A."/>
            <person name="Storesund J.E."/>
            <person name="Kallscheuer N."/>
            <person name="Luecker S."/>
            <person name="Lage O.M."/>
            <person name="Pohl T."/>
            <person name="Merkel B.J."/>
            <person name="Hornburger P."/>
            <person name="Mueller R.-W."/>
            <person name="Bruemmer F."/>
            <person name="Labrenz M."/>
            <person name="Spormann A.M."/>
            <person name="Op den Camp H."/>
            <person name="Overmann J."/>
            <person name="Amann R."/>
            <person name="Jetten M.S.M."/>
            <person name="Mascher T."/>
            <person name="Medema M.H."/>
            <person name="Devos D.P."/>
            <person name="Kaster A.-K."/>
            <person name="Ovreas L."/>
            <person name="Rohde M."/>
            <person name="Galperin M.Y."/>
            <person name="Jogler C."/>
        </authorList>
    </citation>
    <scope>NUCLEOTIDE SEQUENCE [LARGE SCALE GENOMIC DNA]</scope>
    <source>
        <strain evidence="12 13">Poly30</strain>
    </source>
</reference>
<comment type="catalytic activity">
    <reaction evidence="7">
        <text>L-seryl-[protein] + ATP = O-phospho-L-seryl-[protein] + ADP + H(+)</text>
        <dbReference type="Rhea" id="RHEA:17989"/>
        <dbReference type="Rhea" id="RHEA-COMP:9863"/>
        <dbReference type="Rhea" id="RHEA-COMP:11604"/>
        <dbReference type="ChEBI" id="CHEBI:15378"/>
        <dbReference type="ChEBI" id="CHEBI:29999"/>
        <dbReference type="ChEBI" id="CHEBI:30616"/>
        <dbReference type="ChEBI" id="CHEBI:83421"/>
        <dbReference type="ChEBI" id="CHEBI:456216"/>
        <dbReference type="EC" id="2.7.12.2"/>
    </reaction>
</comment>
<keyword evidence="2" id="KW-0547">Nucleotide-binding</keyword>
<sequence length="162" mass="18068">MRRVFHPWTIGQSPSDLSLYPRERIPKNIILDTEGDFWLIDFDLAWHESVQGMDDLEAFGRRVTFGYSAPERYSDITPSKDVRGDLFSLAVSLFESATGQNPFRSDAADSDEIVRRVEGDPLPSVPEGIAAPVAELVRAMSEKDRGKRPSTARAALERLTGS</sequence>
<evidence type="ECO:0000256" key="1">
    <source>
        <dbReference type="ARBA" id="ARBA00022679"/>
    </source>
</evidence>
<evidence type="ECO:0000256" key="8">
    <source>
        <dbReference type="ARBA" id="ARBA00049299"/>
    </source>
</evidence>
<dbReference type="PANTHER" id="PTHR48013:SF9">
    <property type="entry name" value="DUAL SPECIFICITY MITOGEN-ACTIVATED PROTEIN KINASE KINASE 5"/>
    <property type="match status" value="1"/>
</dbReference>
<evidence type="ECO:0000256" key="3">
    <source>
        <dbReference type="ARBA" id="ARBA00022777"/>
    </source>
</evidence>
<protein>
    <recommendedName>
        <fullName evidence="6">mitogen-activated protein kinase kinase</fullName>
        <ecNumber evidence="6">2.7.12.2</ecNumber>
    </recommendedName>
</protein>
<comment type="catalytic activity">
    <reaction evidence="8">
        <text>L-threonyl-[protein] + ATP = O-phospho-L-threonyl-[protein] + ADP + H(+)</text>
        <dbReference type="Rhea" id="RHEA:46608"/>
        <dbReference type="Rhea" id="RHEA-COMP:11060"/>
        <dbReference type="Rhea" id="RHEA-COMP:11605"/>
        <dbReference type="ChEBI" id="CHEBI:15378"/>
        <dbReference type="ChEBI" id="CHEBI:30013"/>
        <dbReference type="ChEBI" id="CHEBI:30616"/>
        <dbReference type="ChEBI" id="CHEBI:61977"/>
        <dbReference type="ChEBI" id="CHEBI:456216"/>
        <dbReference type="EC" id="2.7.12.2"/>
    </reaction>
</comment>
<dbReference type="InterPro" id="IPR011009">
    <property type="entry name" value="Kinase-like_dom_sf"/>
</dbReference>
<comment type="similarity">
    <text evidence="5">Belongs to the protein kinase superfamily. STE Ser/Thr protein kinase family. MAP kinase kinase subfamily.</text>
</comment>
<evidence type="ECO:0000313" key="13">
    <source>
        <dbReference type="Proteomes" id="UP000320390"/>
    </source>
</evidence>
<dbReference type="Gene3D" id="1.10.510.10">
    <property type="entry name" value="Transferase(Phosphotransferase) domain 1"/>
    <property type="match status" value="1"/>
</dbReference>
<evidence type="ECO:0000256" key="7">
    <source>
        <dbReference type="ARBA" id="ARBA00049014"/>
    </source>
</evidence>
<comment type="catalytic activity">
    <reaction evidence="9">
        <text>L-tyrosyl-[protein] + ATP = O-phospho-L-tyrosyl-[protein] + ADP + H(+)</text>
        <dbReference type="Rhea" id="RHEA:10596"/>
        <dbReference type="Rhea" id="RHEA-COMP:10136"/>
        <dbReference type="Rhea" id="RHEA-COMP:20101"/>
        <dbReference type="ChEBI" id="CHEBI:15378"/>
        <dbReference type="ChEBI" id="CHEBI:30616"/>
        <dbReference type="ChEBI" id="CHEBI:46858"/>
        <dbReference type="ChEBI" id="CHEBI:61978"/>
        <dbReference type="ChEBI" id="CHEBI:456216"/>
        <dbReference type="EC" id="2.7.12.2"/>
    </reaction>
</comment>
<dbReference type="RefSeq" id="WP_419190925.1">
    <property type="nucleotide sequence ID" value="NZ_CP036434.1"/>
</dbReference>
<dbReference type="EMBL" id="CP036434">
    <property type="protein sequence ID" value="QDV05315.1"/>
    <property type="molecule type" value="Genomic_DNA"/>
</dbReference>
<dbReference type="InterPro" id="IPR000719">
    <property type="entry name" value="Prot_kinase_dom"/>
</dbReference>
<keyword evidence="1 12" id="KW-0808">Transferase</keyword>
<keyword evidence="13" id="KW-1185">Reference proteome</keyword>
<proteinExistence type="inferred from homology"/>
<keyword evidence="3 12" id="KW-0418">Kinase</keyword>
<dbReference type="EC" id="2.7.12.2" evidence="6"/>
<name>A0A518EMK5_9BACT</name>
<gene>
    <name evidence="12" type="primary">pknH_2</name>
    <name evidence="12" type="ORF">Poly30_08110</name>
</gene>
<dbReference type="GO" id="GO:0005524">
    <property type="term" value="F:ATP binding"/>
    <property type="evidence" value="ECO:0007669"/>
    <property type="project" value="UniProtKB-KW"/>
</dbReference>
<evidence type="ECO:0000256" key="2">
    <source>
        <dbReference type="ARBA" id="ARBA00022741"/>
    </source>
</evidence>
<evidence type="ECO:0000313" key="12">
    <source>
        <dbReference type="EMBL" id="QDV05315.1"/>
    </source>
</evidence>
<evidence type="ECO:0000256" key="10">
    <source>
        <dbReference type="SAM" id="MobiDB-lite"/>
    </source>
</evidence>
<keyword evidence="4" id="KW-0067">ATP-binding</keyword>
<organism evidence="12 13">
    <name type="scientific">Saltatorellus ferox</name>
    <dbReference type="NCBI Taxonomy" id="2528018"/>
    <lineage>
        <taxon>Bacteria</taxon>
        <taxon>Pseudomonadati</taxon>
        <taxon>Planctomycetota</taxon>
        <taxon>Planctomycetia</taxon>
        <taxon>Planctomycetia incertae sedis</taxon>
        <taxon>Saltatorellus</taxon>
    </lineage>
</organism>
<dbReference type="Proteomes" id="UP000320390">
    <property type="component" value="Chromosome"/>
</dbReference>